<reference evidence="4 5" key="1">
    <citation type="submission" date="2016-11" db="EMBL/GenBank/DDBJ databases">
        <title>Trade-off between light-utilization and light-protection in marine flavobacteria.</title>
        <authorList>
            <person name="Kumagai Y."/>
        </authorList>
    </citation>
    <scope>NUCLEOTIDE SEQUENCE [LARGE SCALE GENOMIC DNA]</scope>
    <source>
        <strain evidence="4 5">JCM 17109</strain>
    </source>
</reference>
<dbReference type="Proteomes" id="UP000239532">
    <property type="component" value="Unassembled WGS sequence"/>
</dbReference>
<dbReference type="InterPro" id="IPR015943">
    <property type="entry name" value="WD40/YVTN_repeat-like_dom_sf"/>
</dbReference>
<name>A0A2S9WSY5_9FLAO</name>
<comment type="caution">
    <text evidence="4">The sequence shown here is derived from an EMBL/GenBank/DDBJ whole genome shotgun (WGS) entry which is preliminary data.</text>
</comment>
<evidence type="ECO:0000256" key="2">
    <source>
        <dbReference type="ARBA" id="ARBA00023276"/>
    </source>
</evidence>
<evidence type="ECO:0000259" key="3">
    <source>
        <dbReference type="Pfam" id="PF14870"/>
    </source>
</evidence>
<proteinExistence type="predicted"/>
<dbReference type="RefSeq" id="WP_105982243.1">
    <property type="nucleotide sequence ID" value="NZ_MQUC01000003.1"/>
</dbReference>
<dbReference type="SUPFAM" id="SSF50939">
    <property type="entry name" value="Sialidases"/>
    <property type="match status" value="1"/>
</dbReference>
<dbReference type="GO" id="GO:0009523">
    <property type="term" value="C:photosystem II"/>
    <property type="evidence" value="ECO:0007669"/>
    <property type="project" value="UniProtKB-KW"/>
</dbReference>
<dbReference type="InterPro" id="IPR028203">
    <property type="entry name" value="PSII_CF48-like_dom"/>
</dbReference>
<dbReference type="Pfam" id="PF14870">
    <property type="entry name" value="PSII_BNR"/>
    <property type="match status" value="1"/>
</dbReference>
<keyword evidence="2" id="KW-0604">Photosystem II</keyword>
<dbReference type="CDD" id="cd15482">
    <property type="entry name" value="Sialidase_non-viral"/>
    <property type="match status" value="1"/>
</dbReference>
<protein>
    <submittedName>
        <fullName evidence="4">Oxidoreductase</fullName>
    </submittedName>
</protein>
<dbReference type="PROSITE" id="PS51257">
    <property type="entry name" value="PROKAR_LIPOPROTEIN"/>
    <property type="match status" value="1"/>
</dbReference>
<dbReference type="PANTHER" id="PTHR47199">
    <property type="entry name" value="PHOTOSYSTEM II STABILITY/ASSEMBLY FACTOR HCF136, CHLOROPLASTIC"/>
    <property type="match status" value="1"/>
</dbReference>
<accession>A0A2S9WSY5</accession>
<sequence length="352" mass="38618">MRKIFLFLLPGLLLSCKNDSTSNYQSPKDVSIQLEPLSTDTLSVRALDVKDGTFWFAGNRSTYGSFHDTLGSIQKGRVVYNGNDQLEFRSIAVTADYTFILTAGNPALIYRISHQNDSLALVYEESGEKVFYDSMKFWNDMDGIAMGDPQEDCFTVLTTTDGGDTWSKITCDKLPTIVEGEAAYAASNSNIALQGEHIWIATGGQAARVLYSPDHGKSWEVQETPMTSGGEMTGIYALDFYDENLGVMIGGDWNAKDNKIANKAITRDGGKTWKLIADGNGPGYCSDIAFVPQTGGNELIAVGSPGIWWSGNQGQDWKQLSTTGFYTIAMTNDQKGLLAGNNQISRFELYRK</sequence>
<evidence type="ECO:0000256" key="1">
    <source>
        <dbReference type="ARBA" id="ARBA00022531"/>
    </source>
</evidence>
<dbReference type="EMBL" id="MQUC01000003">
    <property type="protein sequence ID" value="PRP66406.1"/>
    <property type="molecule type" value="Genomic_DNA"/>
</dbReference>
<feature type="domain" description="Photosynthesis system II assembly factor Ycf48/Hcf136-like" evidence="3">
    <location>
        <begin position="130"/>
        <end position="251"/>
    </location>
</feature>
<gene>
    <name evidence="4" type="ORF">BST86_04525</name>
</gene>
<organism evidence="4 5">
    <name type="scientific">Nonlabens agnitus</name>
    <dbReference type="NCBI Taxonomy" id="870484"/>
    <lineage>
        <taxon>Bacteria</taxon>
        <taxon>Pseudomonadati</taxon>
        <taxon>Bacteroidota</taxon>
        <taxon>Flavobacteriia</taxon>
        <taxon>Flavobacteriales</taxon>
        <taxon>Flavobacteriaceae</taxon>
        <taxon>Nonlabens</taxon>
    </lineage>
</organism>
<dbReference type="Gene3D" id="2.130.10.10">
    <property type="entry name" value="YVTN repeat-like/Quinoprotein amine dehydrogenase"/>
    <property type="match status" value="1"/>
</dbReference>
<keyword evidence="1" id="KW-0602">Photosynthesis</keyword>
<evidence type="ECO:0000313" key="5">
    <source>
        <dbReference type="Proteomes" id="UP000239532"/>
    </source>
</evidence>
<evidence type="ECO:0000313" key="4">
    <source>
        <dbReference type="EMBL" id="PRP66406.1"/>
    </source>
</evidence>
<dbReference type="GO" id="GO:0015979">
    <property type="term" value="P:photosynthesis"/>
    <property type="evidence" value="ECO:0007669"/>
    <property type="project" value="UniProtKB-KW"/>
</dbReference>
<dbReference type="AlphaFoldDB" id="A0A2S9WSY5"/>
<keyword evidence="5" id="KW-1185">Reference proteome</keyword>
<dbReference type="PANTHER" id="PTHR47199:SF2">
    <property type="entry name" value="PHOTOSYSTEM II STABILITY_ASSEMBLY FACTOR HCF136, CHLOROPLASTIC"/>
    <property type="match status" value="1"/>
</dbReference>
<dbReference type="OrthoDB" id="9813892at2"/>
<dbReference type="InterPro" id="IPR036278">
    <property type="entry name" value="Sialidase_sf"/>
</dbReference>